<accession>A0A7V2AZU8</accession>
<dbReference type="EMBL" id="DSGB01000004">
    <property type="protein sequence ID" value="HER95689.1"/>
    <property type="molecule type" value="Genomic_DNA"/>
</dbReference>
<name>A0A7V2AZU8_RHOMR</name>
<organism evidence="2">
    <name type="scientific">Rhodothermus marinus</name>
    <name type="common">Rhodothermus obamensis</name>
    <dbReference type="NCBI Taxonomy" id="29549"/>
    <lineage>
        <taxon>Bacteria</taxon>
        <taxon>Pseudomonadati</taxon>
        <taxon>Rhodothermota</taxon>
        <taxon>Rhodothermia</taxon>
        <taxon>Rhodothermales</taxon>
        <taxon>Rhodothermaceae</taxon>
        <taxon>Rhodothermus</taxon>
    </lineage>
</organism>
<sequence>MGLIEKLKEKLQGKLPEDVDLDDLVKDLDDTPPAPQPTPQPKASEGDALAEMRAQFRQLQEQLAALQQALAEEQKARKEAVRALEEQRRKEQEKRIAELLDEAVKAGKIPPGKRDEWKARLEANFDLTSQIIAELPANPAVNKDEKQNAKKAAAPEPDVLDRRALVEAAKSYFNAKAATN</sequence>
<comment type="caution">
    <text evidence="2">The sequence shown here is derived from an EMBL/GenBank/DDBJ whole genome shotgun (WGS) entry which is preliminary data.</text>
</comment>
<proteinExistence type="predicted"/>
<evidence type="ECO:0000256" key="1">
    <source>
        <dbReference type="SAM" id="MobiDB-lite"/>
    </source>
</evidence>
<dbReference type="AlphaFoldDB" id="A0A7V2AZU8"/>
<feature type="compositionally biased region" description="Basic and acidic residues" evidence="1">
    <location>
        <begin position="15"/>
        <end position="29"/>
    </location>
</feature>
<feature type="region of interest" description="Disordered" evidence="1">
    <location>
        <begin position="138"/>
        <end position="157"/>
    </location>
</feature>
<gene>
    <name evidence="2" type="ORF">ENO59_04120</name>
</gene>
<evidence type="ECO:0000313" key="2">
    <source>
        <dbReference type="EMBL" id="HER95689.1"/>
    </source>
</evidence>
<reference evidence="2" key="1">
    <citation type="journal article" date="2020" name="mSystems">
        <title>Genome- and Community-Level Interaction Insights into Carbon Utilization and Element Cycling Functions of Hydrothermarchaeota in Hydrothermal Sediment.</title>
        <authorList>
            <person name="Zhou Z."/>
            <person name="Liu Y."/>
            <person name="Xu W."/>
            <person name="Pan J."/>
            <person name="Luo Z.H."/>
            <person name="Li M."/>
        </authorList>
    </citation>
    <scope>NUCLEOTIDE SEQUENCE [LARGE SCALE GENOMIC DNA]</scope>
    <source>
        <strain evidence="2">SpSt-143</strain>
    </source>
</reference>
<protein>
    <submittedName>
        <fullName evidence="2">Uncharacterized protein</fullName>
    </submittedName>
</protein>
<feature type="region of interest" description="Disordered" evidence="1">
    <location>
        <begin position="15"/>
        <end position="50"/>
    </location>
</feature>